<dbReference type="EMBL" id="BGPR01000400">
    <property type="protein sequence ID" value="GBM18241.1"/>
    <property type="molecule type" value="Genomic_DNA"/>
</dbReference>
<gene>
    <name evidence="1" type="ORF">AVEN_39008_1</name>
</gene>
<protein>
    <submittedName>
        <fullName evidence="1">Uncharacterized protein</fullName>
    </submittedName>
</protein>
<evidence type="ECO:0000313" key="1">
    <source>
        <dbReference type="EMBL" id="GBM18241.1"/>
    </source>
</evidence>
<organism evidence="1 2">
    <name type="scientific">Araneus ventricosus</name>
    <name type="common">Orbweaver spider</name>
    <name type="synonym">Epeira ventricosa</name>
    <dbReference type="NCBI Taxonomy" id="182803"/>
    <lineage>
        <taxon>Eukaryota</taxon>
        <taxon>Metazoa</taxon>
        <taxon>Ecdysozoa</taxon>
        <taxon>Arthropoda</taxon>
        <taxon>Chelicerata</taxon>
        <taxon>Arachnida</taxon>
        <taxon>Araneae</taxon>
        <taxon>Araneomorphae</taxon>
        <taxon>Entelegynae</taxon>
        <taxon>Araneoidea</taxon>
        <taxon>Araneidae</taxon>
        <taxon>Araneus</taxon>
    </lineage>
</organism>
<comment type="caution">
    <text evidence="1">The sequence shown here is derived from an EMBL/GenBank/DDBJ whole genome shotgun (WGS) entry which is preliminary data.</text>
</comment>
<proteinExistence type="predicted"/>
<sequence>MDSPITRYEHYVHLLLQRHKGLIYLRNKHSLSNRCHYVVEKCKFSTSGTNTLWQDLNDEGGPHSITYFRPSSSRRVNNDIWRIIPFGKLTFSLNKNGRLFHGTTERI</sequence>
<name>A0A4Y2DN83_ARAVE</name>
<accession>A0A4Y2DN83</accession>
<dbReference type="Proteomes" id="UP000499080">
    <property type="component" value="Unassembled WGS sequence"/>
</dbReference>
<evidence type="ECO:0000313" key="2">
    <source>
        <dbReference type="Proteomes" id="UP000499080"/>
    </source>
</evidence>
<reference evidence="1 2" key="1">
    <citation type="journal article" date="2019" name="Sci. Rep.">
        <title>Orb-weaving spider Araneus ventricosus genome elucidates the spidroin gene catalogue.</title>
        <authorList>
            <person name="Kono N."/>
            <person name="Nakamura H."/>
            <person name="Ohtoshi R."/>
            <person name="Moran D.A.P."/>
            <person name="Shinohara A."/>
            <person name="Yoshida Y."/>
            <person name="Fujiwara M."/>
            <person name="Mori M."/>
            <person name="Tomita M."/>
            <person name="Arakawa K."/>
        </authorList>
    </citation>
    <scope>NUCLEOTIDE SEQUENCE [LARGE SCALE GENOMIC DNA]</scope>
</reference>
<keyword evidence="2" id="KW-1185">Reference proteome</keyword>
<dbReference type="AlphaFoldDB" id="A0A4Y2DN83"/>